<feature type="domain" description="VOC" evidence="1">
    <location>
        <begin position="2"/>
        <end position="120"/>
    </location>
</feature>
<reference evidence="2 3" key="1">
    <citation type="submission" date="2014-05" db="EMBL/GenBank/DDBJ databases">
        <title>Draft genome sequence of Amycolatopsis rifamycinica DSM 46095.</title>
        <authorList>
            <person name="Lal R."/>
            <person name="Saxena A."/>
            <person name="Kumari R."/>
            <person name="Mukherjee U."/>
            <person name="Singh P."/>
            <person name="Sangwan N."/>
            <person name="Mahato N.K."/>
        </authorList>
    </citation>
    <scope>NUCLEOTIDE SEQUENCE [LARGE SCALE GENOMIC DNA]</scope>
    <source>
        <strain evidence="2 3">DSM 46095</strain>
    </source>
</reference>
<dbReference type="InterPro" id="IPR004360">
    <property type="entry name" value="Glyas_Fos-R_dOase_dom"/>
</dbReference>
<dbReference type="STRING" id="287986.DV20_28975"/>
<dbReference type="RefSeq" id="WP_043785726.1">
    <property type="nucleotide sequence ID" value="NZ_JMQI01000062.1"/>
</dbReference>
<dbReference type="eggNOG" id="COG0346">
    <property type="taxonomic scope" value="Bacteria"/>
</dbReference>
<sequence>MTITHVQFLTLPVADHARAREFYVGKLGFEALVDRRTPEGGRFVLVAPKGAKTGVVLTDQRVTGVEPGPRHFQLQTTDVDADVAALRAAGVEVAEPDERPWGRATSFRDVDGHTIGLLEPSDFGAVPR</sequence>
<proteinExistence type="predicted"/>
<name>A0A066U3E9_9PSEU</name>
<dbReference type="InterPro" id="IPR029068">
    <property type="entry name" value="Glyas_Bleomycin-R_OHBP_Dase"/>
</dbReference>
<dbReference type="Gene3D" id="3.10.180.10">
    <property type="entry name" value="2,3-Dihydroxybiphenyl 1,2-Dioxygenase, domain 1"/>
    <property type="match status" value="1"/>
</dbReference>
<dbReference type="SUPFAM" id="SSF54593">
    <property type="entry name" value="Glyoxalase/Bleomycin resistance protein/Dihydroxybiphenyl dioxygenase"/>
    <property type="match status" value="1"/>
</dbReference>
<protein>
    <submittedName>
        <fullName evidence="2">Glyoxalase</fullName>
    </submittedName>
</protein>
<dbReference type="OrthoDB" id="9794917at2"/>
<evidence type="ECO:0000259" key="1">
    <source>
        <dbReference type="PROSITE" id="PS51819"/>
    </source>
</evidence>
<dbReference type="PANTHER" id="PTHR36437">
    <property type="entry name" value="GLYOXALASE/BLEOMYCIN RESISTANCE PROTEIN/DIOXYGENASE"/>
    <property type="match status" value="1"/>
</dbReference>
<dbReference type="EMBL" id="JMQI01000062">
    <property type="protein sequence ID" value="KDN18629.1"/>
    <property type="molecule type" value="Genomic_DNA"/>
</dbReference>
<dbReference type="Pfam" id="PF00903">
    <property type="entry name" value="Glyoxalase"/>
    <property type="match status" value="1"/>
</dbReference>
<accession>A0A066U3E9</accession>
<comment type="caution">
    <text evidence="2">The sequence shown here is derived from an EMBL/GenBank/DDBJ whole genome shotgun (WGS) entry which is preliminary data.</text>
</comment>
<evidence type="ECO:0000313" key="3">
    <source>
        <dbReference type="Proteomes" id="UP000027345"/>
    </source>
</evidence>
<dbReference type="PROSITE" id="PS51819">
    <property type="entry name" value="VOC"/>
    <property type="match status" value="1"/>
</dbReference>
<gene>
    <name evidence="2" type="ORF">DV20_28975</name>
</gene>
<dbReference type="Proteomes" id="UP000027345">
    <property type="component" value="Unassembled WGS sequence"/>
</dbReference>
<dbReference type="PANTHER" id="PTHR36437:SF2">
    <property type="entry name" value="GLYOXALASE_BLEOMYCIN RESISTANCE PROTEIN_DIOXYGENASE"/>
    <property type="match status" value="1"/>
</dbReference>
<dbReference type="AlphaFoldDB" id="A0A066U3E9"/>
<dbReference type="InterPro" id="IPR037523">
    <property type="entry name" value="VOC_core"/>
</dbReference>
<evidence type="ECO:0000313" key="2">
    <source>
        <dbReference type="EMBL" id="KDN18629.1"/>
    </source>
</evidence>
<organism evidence="2 3">
    <name type="scientific">Amycolatopsis rifamycinica</name>
    <dbReference type="NCBI Taxonomy" id="287986"/>
    <lineage>
        <taxon>Bacteria</taxon>
        <taxon>Bacillati</taxon>
        <taxon>Actinomycetota</taxon>
        <taxon>Actinomycetes</taxon>
        <taxon>Pseudonocardiales</taxon>
        <taxon>Pseudonocardiaceae</taxon>
        <taxon>Amycolatopsis</taxon>
    </lineage>
</organism>
<keyword evidence="3" id="KW-1185">Reference proteome</keyword>